<gene>
    <name evidence="1" type="ORF">MTR66_14160</name>
</gene>
<keyword evidence="2" id="KW-1185">Reference proteome</keyword>
<accession>A0ABT0BSB7</accession>
<protein>
    <submittedName>
        <fullName evidence="1">Uncharacterized protein</fullName>
    </submittedName>
</protein>
<comment type="caution">
    <text evidence="1">The sequence shown here is derived from an EMBL/GenBank/DDBJ whole genome shotgun (WGS) entry which is preliminary data.</text>
</comment>
<proteinExistence type="predicted"/>
<dbReference type="RefSeq" id="WP_243922148.1">
    <property type="nucleotide sequence ID" value="NZ_JALHLG010000022.1"/>
</dbReference>
<dbReference type="EMBL" id="JALHLG010000022">
    <property type="protein sequence ID" value="MCJ2187955.1"/>
    <property type="molecule type" value="Genomic_DNA"/>
</dbReference>
<dbReference type="Proteomes" id="UP001202281">
    <property type="component" value="Unassembled WGS sequence"/>
</dbReference>
<reference evidence="1 2" key="1">
    <citation type="submission" date="2022-04" db="EMBL/GenBank/DDBJ databases">
        <title>Identification of a novel bacterium isolated from mangrove sediments.</title>
        <authorList>
            <person name="Pan X."/>
        </authorList>
    </citation>
    <scope>NUCLEOTIDE SEQUENCE [LARGE SCALE GENOMIC DNA]</scope>
    <source>
        <strain evidence="1 2">B2638</strain>
    </source>
</reference>
<name>A0ABT0BSB7_9SPHN</name>
<organism evidence="1 2">
    <name type="scientific">Novosphingobium beihaiensis</name>
    <dbReference type="NCBI Taxonomy" id="2930389"/>
    <lineage>
        <taxon>Bacteria</taxon>
        <taxon>Pseudomonadati</taxon>
        <taxon>Pseudomonadota</taxon>
        <taxon>Alphaproteobacteria</taxon>
        <taxon>Sphingomonadales</taxon>
        <taxon>Sphingomonadaceae</taxon>
        <taxon>Novosphingobium</taxon>
    </lineage>
</organism>
<sequence length="67" mass="7559">MADHKVTVEQLPSGKWACFLHLPGVDDPVNLGKEFKSEERAETWLDVSEAMTAIDVMVRKYAQPDKV</sequence>
<evidence type="ECO:0000313" key="2">
    <source>
        <dbReference type="Proteomes" id="UP001202281"/>
    </source>
</evidence>
<evidence type="ECO:0000313" key="1">
    <source>
        <dbReference type="EMBL" id="MCJ2187955.1"/>
    </source>
</evidence>